<reference evidence="1 2" key="1">
    <citation type="submission" date="2013-09" db="EMBL/GenBank/DDBJ databases">
        <title>High correlation between genotypes and phenotypes of environmental bacteria Comamonas testosteroni strains.</title>
        <authorList>
            <person name="Liu L."/>
            <person name="Zhu W."/>
            <person name="Xia X."/>
            <person name="Xu B."/>
            <person name="Luo M."/>
            <person name="Wang G."/>
        </authorList>
    </citation>
    <scope>NUCLEOTIDE SEQUENCE [LARGE SCALE GENOMIC DNA]</scope>
    <source>
        <strain evidence="1 2">DF2</strain>
    </source>
</reference>
<sequence length="81" mass="8970">MTREQFELQSFDLAREFLAVLHGRRLSTGVILQAAMEVHRCIARQLPPEAQSDISLGMAAYAGELLQGLPAFDSTQSNTKH</sequence>
<keyword evidence="2" id="KW-1185">Reference proteome</keyword>
<name>A0A0E3CF22_9BURK</name>
<accession>A0A0E3CF22</accession>
<evidence type="ECO:0000313" key="2">
    <source>
        <dbReference type="Proteomes" id="UP000029549"/>
    </source>
</evidence>
<comment type="caution">
    <text evidence="1">The sequence shown here is derived from an EMBL/GenBank/DDBJ whole genome shotgun (WGS) entry which is preliminary data.</text>
</comment>
<gene>
    <name evidence="1" type="ORF">P608_17670</name>
</gene>
<dbReference type="AlphaFoldDB" id="A0A0E3CF22"/>
<proteinExistence type="predicted"/>
<dbReference type="EMBL" id="AWTP01000122">
    <property type="protein sequence ID" value="KGH08841.1"/>
    <property type="molecule type" value="Genomic_DNA"/>
</dbReference>
<organism evidence="1 2">
    <name type="scientific">Comamonas thiooxydans</name>
    <dbReference type="NCBI Taxonomy" id="363952"/>
    <lineage>
        <taxon>Bacteria</taxon>
        <taxon>Pseudomonadati</taxon>
        <taxon>Pseudomonadota</taxon>
        <taxon>Betaproteobacteria</taxon>
        <taxon>Burkholderiales</taxon>
        <taxon>Comamonadaceae</taxon>
        <taxon>Comamonas</taxon>
    </lineage>
</organism>
<dbReference type="Proteomes" id="UP000029549">
    <property type="component" value="Unassembled WGS sequence"/>
</dbReference>
<evidence type="ECO:0000313" key="1">
    <source>
        <dbReference type="EMBL" id="KGH08841.1"/>
    </source>
</evidence>
<protein>
    <submittedName>
        <fullName evidence="1">Uncharacterized protein</fullName>
    </submittedName>
</protein>